<sequence length="103" mass="11370">MLTEQRETVEPIQQAQQSAAPVALDIAYRVVPAQIFLDHTSIAWFRKEHGAALEDLFPKILLLCKNAGLVKLGRVALVGSKIKANAALDKNRTLSHLREEVKG</sequence>
<protein>
    <submittedName>
        <fullName evidence="1">Mobile element protein</fullName>
    </submittedName>
</protein>
<dbReference type="EMBL" id="JPGK01000006">
    <property type="protein sequence ID" value="KGA93614.1"/>
    <property type="molecule type" value="Genomic_DNA"/>
</dbReference>
<accession>A0A094X4Y4</accession>
<proteinExistence type="predicted"/>
<comment type="caution">
    <text evidence="1">The sequence shown here is derived from an EMBL/GenBank/DDBJ whole genome shotgun (WGS) entry which is preliminary data.</text>
</comment>
<reference evidence="1 2" key="1">
    <citation type="submission" date="2014-06" db="EMBL/GenBank/DDBJ databases">
        <title>Draft genome sequence of iron oxidizing acidophile Leptospirillum ferriphilum DSM14647.</title>
        <authorList>
            <person name="Cardenas J.P."/>
            <person name="Lazcano M."/>
            <person name="Ossandon F.J."/>
            <person name="Corbett M."/>
            <person name="Holmes D.S."/>
            <person name="Watkin E."/>
        </authorList>
    </citation>
    <scope>NUCLEOTIDE SEQUENCE [LARGE SCALE GENOMIC DNA]</scope>
    <source>
        <strain evidence="1 2">DSM 14647</strain>
    </source>
</reference>
<dbReference type="Proteomes" id="UP000029452">
    <property type="component" value="Unassembled WGS sequence"/>
</dbReference>
<name>A0A094X4Y4_9BACT</name>
<dbReference type="AlphaFoldDB" id="A0A094X4Y4"/>
<dbReference type="PATRIC" id="fig|178606.4.peg.1824"/>
<gene>
    <name evidence="1" type="ORF">LptCag_0227</name>
</gene>
<evidence type="ECO:0000313" key="1">
    <source>
        <dbReference type="EMBL" id="KGA93614.1"/>
    </source>
</evidence>
<dbReference type="RefSeq" id="WP_036082838.1">
    <property type="nucleotide sequence ID" value="NZ_JBPKCJ010000005.1"/>
</dbReference>
<dbReference type="OrthoDB" id="9774608at2"/>
<organism evidence="1 2">
    <name type="scientific">Leptospirillum ferriphilum</name>
    <dbReference type="NCBI Taxonomy" id="178606"/>
    <lineage>
        <taxon>Bacteria</taxon>
        <taxon>Pseudomonadati</taxon>
        <taxon>Nitrospirota</taxon>
        <taxon>Nitrospiria</taxon>
        <taxon>Nitrospirales</taxon>
        <taxon>Nitrospiraceae</taxon>
        <taxon>Leptospirillum</taxon>
    </lineage>
</organism>
<evidence type="ECO:0000313" key="2">
    <source>
        <dbReference type="Proteomes" id="UP000029452"/>
    </source>
</evidence>